<protein>
    <recommendedName>
        <fullName evidence="3">Lipoprotein</fullName>
    </recommendedName>
</protein>
<reference evidence="1 2" key="1">
    <citation type="submission" date="2015-03" db="EMBL/GenBank/DDBJ databases">
        <authorList>
            <person name="Murphy D."/>
        </authorList>
    </citation>
    <scope>NUCLEOTIDE SEQUENCE [LARGE SCALE GENOMIC DNA]</scope>
    <source>
        <strain evidence="1 2">PAP088</strain>
    </source>
</reference>
<dbReference type="RefSeq" id="WP_016892556.1">
    <property type="nucleotide sequence ID" value="NZ_CSWP01000002.1"/>
</dbReference>
<dbReference type="PROSITE" id="PS51257">
    <property type="entry name" value="PROKAR_LIPOPROTEIN"/>
    <property type="match status" value="1"/>
</dbReference>
<dbReference type="SUPFAM" id="SSF69318">
    <property type="entry name" value="Integrin alpha N-terminal domain"/>
    <property type="match status" value="1"/>
</dbReference>
<evidence type="ECO:0008006" key="3">
    <source>
        <dbReference type="Google" id="ProtNLM"/>
    </source>
</evidence>
<dbReference type="Proteomes" id="UP000045782">
    <property type="component" value="Unassembled WGS sequence"/>
</dbReference>
<organism evidence="1 2">
    <name type="scientific">Mycobacteroides abscessus</name>
    <dbReference type="NCBI Taxonomy" id="36809"/>
    <lineage>
        <taxon>Bacteria</taxon>
        <taxon>Bacillati</taxon>
        <taxon>Actinomycetota</taxon>
        <taxon>Actinomycetes</taxon>
        <taxon>Mycobacteriales</taxon>
        <taxon>Mycobacteriaceae</taxon>
        <taxon>Mycobacteroides</taxon>
    </lineage>
</organism>
<name>A0A0U0ZIH7_9MYCO</name>
<proteinExistence type="predicted"/>
<sequence length="267" mass="29206">MKTRYAATFFAVGMVLTACTHGGIHRTATSTSPAPSRLDSLPSCFSIKPQAIEPDPDPTLDCVLRSNDPAKLTFEALGTPPITIKVYEPNGIMRQTFTVPVNKPERTAPLLADLDRDGRDELIVVSDVGSAGDTLDIWRAQQDSGRFVSAGQMSGYPDFRITDERFTALYASTGAGSGRVSLYRFVNDKVVEVGSLFVQAADWPDPPDPARIWYTNGNTLCSFDYDDSPPGRAAARNQALTDAGIYPPSAQDRFCQQTWVADVYRKR</sequence>
<dbReference type="AlphaFoldDB" id="A0A0U0ZIH7"/>
<evidence type="ECO:0000313" key="1">
    <source>
        <dbReference type="EMBL" id="CPV42437.1"/>
    </source>
</evidence>
<gene>
    <name evidence="1" type="ORF">ERS075579_01389</name>
</gene>
<accession>A0A0U0ZIH7</accession>
<dbReference type="EMBL" id="CSWP01000002">
    <property type="protein sequence ID" value="CPV42437.1"/>
    <property type="molecule type" value="Genomic_DNA"/>
</dbReference>
<dbReference type="InterPro" id="IPR028994">
    <property type="entry name" value="Integrin_alpha_N"/>
</dbReference>
<evidence type="ECO:0000313" key="2">
    <source>
        <dbReference type="Proteomes" id="UP000045782"/>
    </source>
</evidence>